<evidence type="ECO:0000256" key="10">
    <source>
        <dbReference type="RuleBase" id="RU361115"/>
    </source>
</evidence>
<keyword evidence="12" id="KW-1185">Reference proteome</keyword>
<evidence type="ECO:0000256" key="1">
    <source>
        <dbReference type="ARBA" id="ARBA00004141"/>
    </source>
</evidence>
<keyword evidence="7 10" id="KW-0443">Lipid metabolism</keyword>
<feature type="transmembrane region" description="Helical" evidence="10">
    <location>
        <begin position="69"/>
        <end position="92"/>
    </location>
</feature>
<dbReference type="GO" id="GO:0034626">
    <property type="term" value="P:fatty acid elongation, polyunsaturated fatty acid"/>
    <property type="evidence" value="ECO:0007669"/>
    <property type="project" value="TreeGrafter"/>
</dbReference>
<keyword evidence="6 10" id="KW-1133">Transmembrane helix</keyword>
<evidence type="ECO:0000313" key="12">
    <source>
        <dbReference type="Proteomes" id="UP000007879"/>
    </source>
</evidence>
<dbReference type="Proteomes" id="UP000007879">
    <property type="component" value="Unassembled WGS sequence"/>
</dbReference>
<dbReference type="PANTHER" id="PTHR11157:SF17">
    <property type="entry name" value="ELONGATION OF VERY LONG CHAIN FATTY ACIDS PROTEIN 6"/>
    <property type="match status" value="1"/>
</dbReference>
<dbReference type="GO" id="GO:0042761">
    <property type="term" value="P:very long-chain fatty acid biosynthetic process"/>
    <property type="evidence" value="ECO:0007669"/>
    <property type="project" value="TreeGrafter"/>
</dbReference>
<keyword evidence="5 10" id="KW-0276">Fatty acid metabolism</keyword>
<dbReference type="InterPro" id="IPR002076">
    <property type="entry name" value="ELO_fam"/>
</dbReference>
<dbReference type="PROSITE" id="PS01188">
    <property type="entry name" value="ELO"/>
    <property type="match status" value="1"/>
</dbReference>
<dbReference type="GeneID" id="100631897"/>
<feature type="transmembrane region" description="Helical" evidence="10">
    <location>
        <begin position="202"/>
        <end position="223"/>
    </location>
</feature>
<dbReference type="GO" id="GO:0030148">
    <property type="term" value="P:sphingolipid biosynthetic process"/>
    <property type="evidence" value="ECO:0007669"/>
    <property type="project" value="TreeGrafter"/>
</dbReference>
<evidence type="ECO:0000256" key="6">
    <source>
        <dbReference type="ARBA" id="ARBA00022989"/>
    </source>
</evidence>
<dbReference type="EnsemblMetazoa" id="XM_019993325.1">
    <property type="protein sequence ID" value="XP_019848884.1"/>
    <property type="gene ID" value="LOC100631897"/>
</dbReference>
<evidence type="ECO:0000256" key="3">
    <source>
        <dbReference type="ARBA" id="ARBA00022679"/>
    </source>
</evidence>
<comment type="similarity">
    <text evidence="10">Belongs to the ELO family.</text>
</comment>
<keyword evidence="8 10" id="KW-0472">Membrane</keyword>
<dbReference type="PANTHER" id="PTHR11157">
    <property type="entry name" value="FATTY ACID ACYL TRANSFERASE-RELATED"/>
    <property type="match status" value="1"/>
</dbReference>
<proteinExistence type="inferred from homology"/>
<dbReference type="RefSeq" id="XP_019848884.1">
    <property type="nucleotide sequence ID" value="XM_019993325.1"/>
</dbReference>
<dbReference type="GO" id="GO:0034625">
    <property type="term" value="P:fatty acid elongation, monounsaturated fatty acid"/>
    <property type="evidence" value="ECO:0007669"/>
    <property type="project" value="TreeGrafter"/>
</dbReference>
<keyword evidence="9 10" id="KW-0275">Fatty acid biosynthesis</keyword>
<reference evidence="12" key="1">
    <citation type="journal article" date="2010" name="Nature">
        <title>The Amphimedon queenslandica genome and the evolution of animal complexity.</title>
        <authorList>
            <person name="Srivastava M."/>
            <person name="Simakov O."/>
            <person name="Chapman J."/>
            <person name="Fahey B."/>
            <person name="Gauthier M.E."/>
            <person name="Mitros T."/>
            <person name="Richards G.S."/>
            <person name="Conaco C."/>
            <person name="Dacre M."/>
            <person name="Hellsten U."/>
            <person name="Larroux C."/>
            <person name="Putnam N.H."/>
            <person name="Stanke M."/>
            <person name="Adamska M."/>
            <person name="Darling A."/>
            <person name="Degnan S.M."/>
            <person name="Oakley T.H."/>
            <person name="Plachetzki D.C."/>
            <person name="Zhai Y."/>
            <person name="Adamski M."/>
            <person name="Calcino A."/>
            <person name="Cummins S.F."/>
            <person name="Goodstein D.M."/>
            <person name="Harris C."/>
            <person name="Jackson D.J."/>
            <person name="Leys S.P."/>
            <person name="Shu S."/>
            <person name="Woodcroft B.J."/>
            <person name="Vervoort M."/>
            <person name="Kosik K.S."/>
            <person name="Manning G."/>
            <person name="Degnan B.M."/>
            <person name="Rokhsar D.S."/>
        </authorList>
    </citation>
    <scope>NUCLEOTIDE SEQUENCE [LARGE SCALE GENOMIC DNA]</scope>
</reference>
<keyword evidence="3 10" id="KW-0808">Transferase</keyword>
<evidence type="ECO:0000313" key="11">
    <source>
        <dbReference type="EnsemblMetazoa" id="XP_019848884.1"/>
    </source>
</evidence>
<dbReference type="GO" id="GO:0005789">
    <property type="term" value="C:endoplasmic reticulum membrane"/>
    <property type="evidence" value="ECO:0007669"/>
    <property type="project" value="TreeGrafter"/>
</dbReference>
<dbReference type="GO" id="GO:0019367">
    <property type="term" value="P:fatty acid elongation, saturated fatty acid"/>
    <property type="evidence" value="ECO:0007669"/>
    <property type="project" value="TreeGrafter"/>
</dbReference>
<evidence type="ECO:0000256" key="4">
    <source>
        <dbReference type="ARBA" id="ARBA00022692"/>
    </source>
</evidence>
<evidence type="ECO:0000256" key="5">
    <source>
        <dbReference type="ARBA" id="ARBA00022832"/>
    </source>
</evidence>
<dbReference type="KEGG" id="aqu:100631897"/>
<dbReference type="AlphaFoldDB" id="A0AAN0IVW7"/>
<organism evidence="11 12">
    <name type="scientific">Amphimedon queenslandica</name>
    <name type="common">Sponge</name>
    <dbReference type="NCBI Taxonomy" id="400682"/>
    <lineage>
        <taxon>Eukaryota</taxon>
        <taxon>Metazoa</taxon>
        <taxon>Porifera</taxon>
        <taxon>Demospongiae</taxon>
        <taxon>Heteroscleromorpha</taxon>
        <taxon>Haplosclerida</taxon>
        <taxon>Niphatidae</taxon>
        <taxon>Amphimedon</taxon>
    </lineage>
</organism>
<evidence type="ECO:0000256" key="2">
    <source>
        <dbReference type="ARBA" id="ARBA00022516"/>
    </source>
</evidence>
<evidence type="ECO:0000256" key="8">
    <source>
        <dbReference type="ARBA" id="ARBA00023136"/>
    </source>
</evidence>
<sequence>MKGELVGSPFSYLPLIGRLESKYSMMSGEKWMRENFHIPVIAVILYLLLILAGKKCMRYFSPFNIKKPLFYWNVALAAFSFLVCLSLLPHMIHAHLKYGMNYILCTPYIFYDTHIQLWNFLFCFFKIIELGDTAFIILRKRPLQFLHWYHHITVLLYCYYTCTEIRTGTLQHYFSSSNAFVHTIMYTYYALRAAGVHLHSKIAQAITILQIAQMFFCLWIIWIGYTNYHSVPGCILHLGSLYFAAAMYGSYAVLFLHYFIRRYIQ</sequence>
<accession>A0AAN0IVW7</accession>
<keyword evidence="4 10" id="KW-0812">Transmembrane</keyword>
<feature type="transmembrane region" description="Helical" evidence="10">
    <location>
        <begin position="36"/>
        <end position="57"/>
    </location>
</feature>
<dbReference type="InterPro" id="IPR030457">
    <property type="entry name" value="ELO_CS"/>
</dbReference>
<reference evidence="11" key="2">
    <citation type="submission" date="2024-06" db="UniProtKB">
        <authorList>
            <consortium name="EnsemblMetazoa"/>
        </authorList>
    </citation>
    <scope>IDENTIFICATION</scope>
</reference>
<dbReference type="EC" id="2.3.1.199" evidence="10"/>
<protein>
    <recommendedName>
        <fullName evidence="10">Elongation of very long chain fatty acids protein</fullName>
        <ecNumber evidence="10">2.3.1.199</ecNumber>
    </recommendedName>
    <alternativeName>
        <fullName evidence="10">Very-long-chain 3-oxoacyl-CoA synthase</fullName>
    </alternativeName>
</protein>
<evidence type="ECO:0000256" key="7">
    <source>
        <dbReference type="ARBA" id="ARBA00023098"/>
    </source>
</evidence>
<name>A0AAN0IVW7_AMPQE</name>
<feature type="transmembrane region" description="Helical" evidence="10">
    <location>
        <begin position="235"/>
        <end position="260"/>
    </location>
</feature>
<evidence type="ECO:0000256" key="9">
    <source>
        <dbReference type="ARBA" id="ARBA00023160"/>
    </source>
</evidence>
<feature type="transmembrane region" description="Helical" evidence="10">
    <location>
        <begin position="117"/>
        <end position="138"/>
    </location>
</feature>
<comment type="catalytic activity">
    <reaction evidence="10">
        <text>a very-long-chain acyl-CoA + malonyl-CoA + H(+) = a very-long-chain 3-oxoacyl-CoA + CO2 + CoA</text>
        <dbReference type="Rhea" id="RHEA:32727"/>
        <dbReference type="ChEBI" id="CHEBI:15378"/>
        <dbReference type="ChEBI" id="CHEBI:16526"/>
        <dbReference type="ChEBI" id="CHEBI:57287"/>
        <dbReference type="ChEBI" id="CHEBI:57384"/>
        <dbReference type="ChEBI" id="CHEBI:90725"/>
        <dbReference type="ChEBI" id="CHEBI:90736"/>
        <dbReference type="EC" id="2.3.1.199"/>
    </reaction>
</comment>
<keyword evidence="2 10" id="KW-0444">Lipid biosynthesis</keyword>
<comment type="subcellular location">
    <subcellularLocation>
        <location evidence="1">Membrane</location>
        <topology evidence="1">Multi-pass membrane protein</topology>
    </subcellularLocation>
</comment>
<dbReference type="GO" id="GO:0009922">
    <property type="term" value="F:fatty acid elongase activity"/>
    <property type="evidence" value="ECO:0007669"/>
    <property type="project" value="UniProtKB-EC"/>
</dbReference>
<dbReference type="Pfam" id="PF01151">
    <property type="entry name" value="ELO"/>
    <property type="match status" value="1"/>
</dbReference>